<accession>A0A0S4R109</accession>
<evidence type="ECO:0000256" key="1">
    <source>
        <dbReference type="SAM" id="MobiDB-lite"/>
    </source>
</evidence>
<protein>
    <submittedName>
        <fullName evidence="2">Uncharacterized protein</fullName>
    </submittedName>
</protein>
<evidence type="ECO:0000313" key="3">
    <source>
        <dbReference type="Proteomes" id="UP000198802"/>
    </source>
</evidence>
<dbReference type="AlphaFoldDB" id="A0A0S4R109"/>
<sequence>MDLISGFVRIRPHARPGDPAPVADHVVPFLRGGCPEVFPGWPASEGVYDGPHSATVCPACLPQRRLTADIEEPYLYTHPHTRTHAPYEPLTYLVGSTPAHGVDLDLVTVLDEAGFTRAGWLPLPGLEDTYVWDHPVDHTRVILHATGLEFHLHHRHTGQRFHTRLGPRFGPMQLREVLAEGGYQTGEKDPDSTPGATGTGPHPALPAGGRLLTPTEAAHLITTGDHPGAAQGSLAFNAALIEALHTGRIVAACMPDGTLTFTHGHLG</sequence>
<organism evidence="2 3">
    <name type="scientific">Parafrankia irregularis</name>
    <dbReference type="NCBI Taxonomy" id="795642"/>
    <lineage>
        <taxon>Bacteria</taxon>
        <taxon>Bacillati</taxon>
        <taxon>Actinomycetota</taxon>
        <taxon>Actinomycetes</taxon>
        <taxon>Frankiales</taxon>
        <taxon>Frankiaceae</taxon>
        <taxon>Parafrankia</taxon>
    </lineage>
</organism>
<evidence type="ECO:0000313" key="2">
    <source>
        <dbReference type="EMBL" id="CUU60892.1"/>
    </source>
</evidence>
<name>A0A0S4R109_9ACTN</name>
<gene>
    <name evidence="2" type="ORF">Ga0074812_14936</name>
</gene>
<keyword evidence="3" id="KW-1185">Reference proteome</keyword>
<dbReference type="Proteomes" id="UP000198802">
    <property type="component" value="Unassembled WGS sequence"/>
</dbReference>
<reference evidence="3" key="1">
    <citation type="submission" date="2015-11" db="EMBL/GenBank/DDBJ databases">
        <authorList>
            <person name="Varghese N."/>
        </authorList>
    </citation>
    <scope>NUCLEOTIDE SEQUENCE [LARGE SCALE GENOMIC DNA]</scope>
    <source>
        <strain evidence="3">DSM 45899</strain>
    </source>
</reference>
<proteinExistence type="predicted"/>
<feature type="region of interest" description="Disordered" evidence="1">
    <location>
        <begin position="183"/>
        <end position="210"/>
    </location>
</feature>
<dbReference type="EMBL" id="FAOZ01000049">
    <property type="protein sequence ID" value="CUU60892.1"/>
    <property type="molecule type" value="Genomic_DNA"/>
</dbReference>
<dbReference type="RefSeq" id="WP_091286502.1">
    <property type="nucleotide sequence ID" value="NZ_FAOZ01000049.1"/>
</dbReference>